<dbReference type="GO" id="GO:0006629">
    <property type="term" value="P:lipid metabolic process"/>
    <property type="evidence" value="ECO:0007669"/>
    <property type="project" value="InterPro"/>
</dbReference>
<reference evidence="3" key="1">
    <citation type="submission" date="2015-07" db="EMBL/GenBank/DDBJ databases">
        <title>Fjat-10053 dsm26.</title>
        <authorList>
            <person name="Liu B."/>
            <person name="Wang J."/>
            <person name="Zhu Y."/>
            <person name="Liu G."/>
            <person name="Chen Q."/>
            <person name="Chen Z."/>
            <person name="Lan J."/>
            <person name="Che J."/>
            <person name="Ge C."/>
            <person name="Shi H."/>
            <person name="Pan Z."/>
            <person name="Liu X."/>
        </authorList>
    </citation>
    <scope>NUCLEOTIDE SEQUENCE [LARGE SCALE GENOMIC DNA]</scope>
    <source>
        <strain evidence="3">DSM 26</strain>
    </source>
</reference>
<evidence type="ECO:0000313" key="2">
    <source>
        <dbReference type="EMBL" id="KNE19950.1"/>
    </source>
</evidence>
<dbReference type="PROSITE" id="PS51704">
    <property type="entry name" value="GP_PDE"/>
    <property type="match status" value="1"/>
</dbReference>
<accession>A0A0L0QMV4</accession>
<name>A0A0L0QMV4_VIRPA</name>
<dbReference type="Proteomes" id="UP000036780">
    <property type="component" value="Unassembled WGS sequence"/>
</dbReference>
<gene>
    <name evidence="2" type="ORF">AFK71_16200</name>
</gene>
<dbReference type="EMBL" id="LGTO01000007">
    <property type="protein sequence ID" value="KNE19950.1"/>
    <property type="molecule type" value="Genomic_DNA"/>
</dbReference>
<dbReference type="SUPFAM" id="SSF51695">
    <property type="entry name" value="PLC-like phosphodiesterases"/>
    <property type="match status" value="1"/>
</dbReference>
<sequence>MNTKVYGHRGCMGTYPENTLVGFMQAIRQGVDGIELDVHMTKDREIVVIHDEFLDRTTDGTGFIKDMTLAEIRRYSAGVRFSHYDQFVDQWRLEQVPTLQEVLVLLKPYSIELNIELKTTKFTYTGIEEAVHQIVQAYGNNRKVIYSSFHLPTLLRMKRMDPNADIALLSKGKLSHPHEYMDCFQLEAIHISKNAILNNVTNWKALLPSLRAWTVNDTNDIKQLLDLRVSAIMTDFPEKAVFYRSERKSFV</sequence>
<dbReference type="InterPro" id="IPR030395">
    <property type="entry name" value="GP_PDE_dom"/>
</dbReference>
<dbReference type="Gene3D" id="3.20.20.190">
    <property type="entry name" value="Phosphatidylinositol (PI) phosphodiesterase"/>
    <property type="match status" value="1"/>
</dbReference>
<dbReference type="PANTHER" id="PTHR46211:SF14">
    <property type="entry name" value="GLYCEROPHOSPHODIESTER PHOSPHODIESTERASE"/>
    <property type="match status" value="1"/>
</dbReference>
<dbReference type="RefSeq" id="WP_050352515.1">
    <property type="nucleotide sequence ID" value="NZ_BOSN01000001.1"/>
</dbReference>
<dbReference type="CDD" id="cd08563">
    <property type="entry name" value="GDPD_TtGDE_like"/>
    <property type="match status" value="1"/>
</dbReference>
<dbReference type="OrthoDB" id="384721at2"/>
<dbReference type="PATRIC" id="fig|1473.5.peg.1927"/>
<dbReference type="GeneID" id="66870946"/>
<keyword evidence="3" id="KW-1185">Reference proteome</keyword>
<dbReference type="AlphaFoldDB" id="A0A0L0QMV4"/>
<proteinExistence type="predicted"/>
<dbReference type="PANTHER" id="PTHR46211">
    <property type="entry name" value="GLYCEROPHOSPHORYL DIESTER PHOSPHODIESTERASE"/>
    <property type="match status" value="1"/>
</dbReference>
<dbReference type="GO" id="GO:0008081">
    <property type="term" value="F:phosphoric diester hydrolase activity"/>
    <property type="evidence" value="ECO:0007669"/>
    <property type="project" value="InterPro"/>
</dbReference>
<dbReference type="Pfam" id="PF03009">
    <property type="entry name" value="GDPD"/>
    <property type="match status" value="1"/>
</dbReference>
<comment type="caution">
    <text evidence="2">The sequence shown here is derived from an EMBL/GenBank/DDBJ whole genome shotgun (WGS) entry which is preliminary data.</text>
</comment>
<organism evidence="2 3">
    <name type="scientific">Virgibacillus pantothenticus</name>
    <dbReference type="NCBI Taxonomy" id="1473"/>
    <lineage>
        <taxon>Bacteria</taxon>
        <taxon>Bacillati</taxon>
        <taxon>Bacillota</taxon>
        <taxon>Bacilli</taxon>
        <taxon>Bacillales</taxon>
        <taxon>Bacillaceae</taxon>
        <taxon>Virgibacillus</taxon>
    </lineage>
</organism>
<evidence type="ECO:0000259" key="1">
    <source>
        <dbReference type="PROSITE" id="PS51704"/>
    </source>
</evidence>
<dbReference type="InterPro" id="IPR017946">
    <property type="entry name" value="PLC-like_Pdiesterase_TIM-brl"/>
</dbReference>
<protein>
    <submittedName>
        <fullName evidence="2">Glycerophosphodiester phosphodiesterase</fullName>
    </submittedName>
</protein>
<evidence type="ECO:0000313" key="3">
    <source>
        <dbReference type="Proteomes" id="UP000036780"/>
    </source>
</evidence>
<feature type="domain" description="GP-PDE" evidence="1">
    <location>
        <begin position="3"/>
        <end position="244"/>
    </location>
</feature>